<feature type="chain" id="PRO_5018268844" evidence="1">
    <location>
        <begin position="21"/>
        <end position="78"/>
    </location>
</feature>
<evidence type="ECO:0000313" key="3">
    <source>
        <dbReference type="Proteomes" id="UP000276215"/>
    </source>
</evidence>
<dbReference type="EMBL" id="ML120400">
    <property type="protein sequence ID" value="RPA97963.1"/>
    <property type="molecule type" value="Genomic_DNA"/>
</dbReference>
<evidence type="ECO:0000256" key="1">
    <source>
        <dbReference type="SAM" id="SignalP"/>
    </source>
</evidence>
<keyword evidence="3" id="KW-1185">Reference proteome</keyword>
<protein>
    <submittedName>
        <fullName evidence="2">Uncharacterized protein</fullName>
    </submittedName>
</protein>
<proteinExistence type="predicted"/>
<dbReference type="AlphaFoldDB" id="A0A3N4JIC8"/>
<dbReference type="Proteomes" id="UP000276215">
    <property type="component" value="Unassembled WGS sequence"/>
</dbReference>
<keyword evidence="1" id="KW-0732">Signal</keyword>
<feature type="signal peptide" evidence="1">
    <location>
        <begin position="1"/>
        <end position="20"/>
    </location>
</feature>
<evidence type="ECO:0000313" key="2">
    <source>
        <dbReference type="EMBL" id="RPA97963.1"/>
    </source>
</evidence>
<accession>A0A3N4JIC8</accession>
<sequence length="78" mass="8617">MTLMIYFVVSGFALFPCGLCHYGVMLDNFLDGIYNTTASSPLGRCAVRFWGKKRVFKPWMGLGGKFVKTDGIVTTGKV</sequence>
<reference evidence="2 3" key="1">
    <citation type="journal article" date="2018" name="Nat. Ecol. Evol.">
        <title>Pezizomycetes genomes reveal the molecular basis of ectomycorrhizal truffle lifestyle.</title>
        <authorList>
            <person name="Murat C."/>
            <person name="Payen T."/>
            <person name="Noel B."/>
            <person name="Kuo A."/>
            <person name="Morin E."/>
            <person name="Chen J."/>
            <person name="Kohler A."/>
            <person name="Krizsan K."/>
            <person name="Balestrini R."/>
            <person name="Da Silva C."/>
            <person name="Montanini B."/>
            <person name="Hainaut M."/>
            <person name="Levati E."/>
            <person name="Barry K.W."/>
            <person name="Belfiori B."/>
            <person name="Cichocki N."/>
            <person name="Clum A."/>
            <person name="Dockter R.B."/>
            <person name="Fauchery L."/>
            <person name="Guy J."/>
            <person name="Iotti M."/>
            <person name="Le Tacon F."/>
            <person name="Lindquist E.A."/>
            <person name="Lipzen A."/>
            <person name="Malagnac F."/>
            <person name="Mello A."/>
            <person name="Molinier V."/>
            <person name="Miyauchi S."/>
            <person name="Poulain J."/>
            <person name="Riccioni C."/>
            <person name="Rubini A."/>
            <person name="Sitrit Y."/>
            <person name="Splivallo R."/>
            <person name="Traeger S."/>
            <person name="Wang M."/>
            <person name="Zifcakova L."/>
            <person name="Wipf D."/>
            <person name="Zambonelli A."/>
            <person name="Paolocci F."/>
            <person name="Nowrousian M."/>
            <person name="Ottonello S."/>
            <person name="Baldrian P."/>
            <person name="Spatafora J.W."/>
            <person name="Henrissat B."/>
            <person name="Nagy L.G."/>
            <person name="Aury J.M."/>
            <person name="Wincker P."/>
            <person name="Grigoriev I.V."/>
            <person name="Bonfante P."/>
            <person name="Martin F.M."/>
        </authorList>
    </citation>
    <scope>NUCLEOTIDE SEQUENCE [LARGE SCALE GENOMIC DNA]</scope>
    <source>
        <strain evidence="2 3">120613-1</strain>
    </source>
</reference>
<name>A0A3N4JIC8_9PEZI</name>
<gene>
    <name evidence="2" type="ORF">L873DRAFT_1809084</name>
</gene>
<organism evidence="2 3">
    <name type="scientific">Choiromyces venosus 120613-1</name>
    <dbReference type="NCBI Taxonomy" id="1336337"/>
    <lineage>
        <taxon>Eukaryota</taxon>
        <taxon>Fungi</taxon>
        <taxon>Dikarya</taxon>
        <taxon>Ascomycota</taxon>
        <taxon>Pezizomycotina</taxon>
        <taxon>Pezizomycetes</taxon>
        <taxon>Pezizales</taxon>
        <taxon>Tuberaceae</taxon>
        <taxon>Choiromyces</taxon>
    </lineage>
</organism>